<accession>S4RKQ6</accession>
<reference evidence="1" key="2">
    <citation type="submission" date="2025-09" db="UniProtKB">
        <authorList>
            <consortium name="Ensembl"/>
        </authorList>
    </citation>
    <scope>IDENTIFICATION</scope>
</reference>
<evidence type="ECO:0000313" key="1">
    <source>
        <dbReference type="Ensembl" id="ENSPMAP00000005789.1"/>
    </source>
</evidence>
<dbReference type="Ensembl" id="ENSPMAT00000005815.1">
    <property type="protein sequence ID" value="ENSPMAP00000005789.1"/>
    <property type="gene ID" value="ENSPMAG00000005269.1"/>
</dbReference>
<sequence>PSDNQTVKPKYIDLENHCCHKTCYFHSFQQLNFCEHFVVVVDRQGEIVACKVNADTIVIHSPYSINLSPLSRP</sequence>
<protein>
    <submittedName>
        <fullName evidence="1">Uncharacterized protein</fullName>
    </submittedName>
</protein>
<proteinExistence type="predicted"/>
<dbReference type="HOGENOM" id="CLU_2711414_0_0_1"/>
<dbReference type="AlphaFoldDB" id="S4RKQ6"/>
<organism evidence="1">
    <name type="scientific">Petromyzon marinus</name>
    <name type="common">Sea lamprey</name>
    <dbReference type="NCBI Taxonomy" id="7757"/>
    <lineage>
        <taxon>Eukaryota</taxon>
        <taxon>Metazoa</taxon>
        <taxon>Chordata</taxon>
        <taxon>Craniata</taxon>
        <taxon>Vertebrata</taxon>
        <taxon>Cyclostomata</taxon>
        <taxon>Hyperoartia</taxon>
        <taxon>Petromyzontiformes</taxon>
        <taxon>Petromyzontidae</taxon>
        <taxon>Petromyzon</taxon>
    </lineage>
</organism>
<reference evidence="1" key="1">
    <citation type="submission" date="2025-08" db="UniProtKB">
        <authorList>
            <consortium name="Ensembl"/>
        </authorList>
    </citation>
    <scope>IDENTIFICATION</scope>
</reference>
<name>S4RKQ6_PETMA</name>